<sequence>MVIDSNVNGLITMNGVSEFAPCAPVGSGYQFAAPLSGGVFHFGTSTSEASNNSNFCDGLTNRSNVPVRKMLHAKRMKKR</sequence>
<protein>
    <submittedName>
        <fullName evidence="2">PilS cassette</fullName>
    </submittedName>
</protein>
<evidence type="ECO:0000313" key="1">
    <source>
        <dbReference type="Proteomes" id="UP000095281"/>
    </source>
</evidence>
<name>A0A1I8BGP5_MELHA</name>
<reference evidence="2" key="1">
    <citation type="submission" date="2016-11" db="UniProtKB">
        <authorList>
            <consortium name="WormBaseParasite"/>
        </authorList>
    </citation>
    <scope>IDENTIFICATION</scope>
</reference>
<keyword evidence="1" id="KW-1185">Reference proteome</keyword>
<evidence type="ECO:0000313" key="2">
    <source>
        <dbReference type="WBParaSite" id="MhA1_Contig2331.frz3.gene1"/>
    </source>
</evidence>
<proteinExistence type="predicted"/>
<dbReference type="Proteomes" id="UP000095281">
    <property type="component" value="Unplaced"/>
</dbReference>
<organism evidence="1 2">
    <name type="scientific">Meloidogyne hapla</name>
    <name type="common">Root-knot nematode worm</name>
    <dbReference type="NCBI Taxonomy" id="6305"/>
    <lineage>
        <taxon>Eukaryota</taxon>
        <taxon>Metazoa</taxon>
        <taxon>Ecdysozoa</taxon>
        <taxon>Nematoda</taxon>
        <taxon>Chromadorea</taxon>
        <taxon>Rhabditida</taxon>
        <taxon>Tylenchina</taxon>
        <taxon>Tylenchomorpha</taxon>
        <taxon>Tylenchoidea</taxon>
        <taxon>Meloidogynidae</taxon>
        <taxon>Meloidogyninae</taxon>
        <taxon>Meloidogyne</taxon>
    </lineage>
</organism>
<accession>A0A1I8BGP5</accession>
<dbReference type="WBParaSite" id="MhA1_Contig2331.frz3.gene1">
    <property type="protein sequence ID" value="MhA1_Contig2331.frz3.gene1"/>
    <property type="gene ID" value="MhA1_Contig2331.frz3.gene1"/>
</dbReference>
<dbReference type="AlphaFoldDB" id="A0A1I8BGP5"/>